<keyword evidence="2" id="KW-0808">Transferase</keyword>
<dbReference type="RefSeq" id="WP_233786952.1">
    <property type="nucleotide sequence ID" value="NZ_RSCL01000060.1"/>
</dbReference>
<sequence>MHTCDNIYSGFHVDTTITVVRPGLVVMNAERVGEQNLPSLFKGWDIIYIEQIVDTGYIDTALCSEWIGMNFLMVNPNLAVVDKNQYPLIRELEKRNVDVIPLQLRHSRTLGGGFHCVTLDVRRQGSLENYCA</sequence>
<evidence type="ECO:0008006" key="5">
    <source>
        <dbReference type="Google" id="ProtNLM"/>
    </source>
</evidence>
<reference evidence="3" key="1">
    <citation type="submission" date="2018-12" db="EMBL/GenBank/DDBJ databases">
        <authorList>
            <person name="Will S."/>
            <person name="Neumann-Schaal M."/>
            <person name="Henke P."/>
        </authorList>
    </citation>
    <scope>NUCLEOTIDE SEQUENCE</scope>
    <source>
        <strain evidence="3">PCC 7102</strain>
    </source>
</reference>
<dbReference type="PANTHER" id="PTHR10488">
    <property type="entry name" value="GLYCINE AMIDINOTRANSFERASE, MITOCHONDRIAL"/>
    <property type="match status" value="1"/>
</dbReference>
<organism evidence="3 4">
    <name type="scientific">Dulcicalothrix desertica PCC 7102</name>
    <dbReference type="NCBI Taxonomy" id="232991"/>
    <lineage>
        <taxon>Bacteria</taxon>
        <taxon>Bacillati</taxon>
        <taxon>Cyanobacteriota</taxon>
        <taxon>Cyanophyceae</taxon>
        <taxon>Nostocales</taxon>
        <taxon>Calotrichaceae</taxon>
        <taxon>Dulcicalothrix</taxon>
    </lineage>
</organism>
<dbReference type="SUPFAM" id="SSF55909">
    <property type="entry name" value="Pentein"/>
    <property type="match status" value="1"/>
</dbReference>
<dbReference type="EMBL" id="RSCL01000060">
    <property type="protein sequence ID" value="RUS93317.1"/>
    <property type="molecule type" value="Genomic_DNA"/>
</dbReference>
<protein>
    <recommendedName>
        <fullName evidence="5">Inosamine-phosphate amidinotransferase 1</fullName>
    </recommendedName>
</protein>
<dbReference type="GO" id="GO:0015067">
    <property type="term" value="F:amidinotransferase activity"/>
    <property type="evidence" value="ECO:0007669"/>
    <property type="project" value="InterPro"/>
</dbReference>
<name>A0A433UHK4_9CYAN</name>
<evidence type="ECO:0000313" key="3">
    <source>
        <dbReference type="EMBL" id="RUS93317.1"/>
    </source>
</evidence>
<dbReference type="AlphaFoldDB" id="A0A433UHK4"/>
<comment type="caution">
    <text evidence="3">The sequence shown here is derived from an EMBL/GenBank/DDBJ whole genome shotgun (WGS) entry which is preliminary data.</text>
</comment>
<dbReference type="InterPro" id="IPR033195">
    <property type="entry name" value="AmidinoTrfase"/>
</dbReference>
<proteinExistence type="inferred from homology"/>
<evidence type="ECO:0000313" key="4">
    <source>
        <dbReference type="Proteomes" id="UP000271624"/>
    </source>
</evidence>
<reference evidence="3" key="2">
    <citation type="journal article" date="2019" name="Genome Biol. Evol.">
        <title>Day and night: Metabolic profiles and evolutionary relationships of six axenic non-marine cyanobacteria.</title>
        <authorList>
            <person name="Will S.E."/>
            <person name="Henke P."/>
            <person name="Boedeker C."/>
            <person name="Huang S."/>
            <person name="Brinkmann H."/>
            <person name="Rohde M."/>
            <person name="Jarek M."/>
            <person name="Friedl T."/>
            <person name="Seufert S."/>
            <person name="Schumacher M."/>
            <person name="Overmann J."/>
            <person name="Neumann-Schaal M."/>
            <person name="Petersen J."/>
        </authorList>
    </citation>
    <scope>NUCLEOTIDE SEQUENCE [LARGE SCALE GENOMIC DNA]</scope>
    <source>
        <strain evidence="3">PCC 7102</strain>
    </source>
</reference>
<keyword evidence="4" id="KW-1185">Reference proteome</keyword>
<gene>
    <name evidence="3" type="ORF">DSM106972_096730</name>
</gene>
<evidence type="ECO:0000256" key="2">
    <source>
        <dbReference type="ARBA" id="ARBA00022679"/>
    </source>
</evidence>
<dbReference type="Proteomes" id="UP000271624">
    <property type="component" value="Unassembled WGS sequence"/>
</dbReference>
<comment type="similarity">
    <text evidence="1">Belongs to the amidinotransferase family.</text>
</comment>
<evidence type="ECO:0000256" key="1">
    <source>
        <dbReference type="ARBA" id="ARBA00006943"/>
    </source>
</evidence>
<dbReference type="PANTHER" id="PTHR10488:SF1">
    <property type="entry name" value="GLYCINE AMIDINOTRANSFERASE, MITOCHONDRIAL"/>
    <property type="match status" value="1"/>
</dbReference>
<accession>A0A433UHK4</accession>
<dbReference type="Gene3D" id="3.75.10.10">
    <property type="entry name" value="L-arginine/glycine Amidinotransferase, Chain A"/>
    <property type="match status" value="1"/>
</dbReference>